<evidence type="ECO:0000259" key="8">
    <source>
        <dbReference type="SMART" id="SM01350"/>
    </source>
</evidence>
<comment type="pathway">
    <text evidence="1">Carbohydrate degradation; pentose phosphate pathway; D-ribulose 5-phosphate from D-glucose 6-phosphate (oxidative stage): step 3/3.</text>
</comment>
<feature type="region of interest" description="Disordered" evidence="7">
    <location>
        <begin position="1131"/>
        <end position="1158"/>
    </location>
</feature>
<dbReference type="GO" id="GO:0004616">
    <property type="term" value="F:phosphogluconate dehydrogenase (decarboxylating) activity"/>
    <property type="evidence" value="ECO:0007669"/>
    <property type="project" value="UniProtKB-EC"/>
</dbReference>
<dbReference type="GO" id="GO:0006098">
    <property type="term" value="P:pentose-phosphate shunt"/>
    <property type="evidence" value="ECO:0007669"/>
    <property type="project" value="UniProtKB-UniPathway"/>
</dbReference>
<reference evidence="9 10" key="1">
    <citation type="submission" date="2020-05" db="EMBL/GenBank/DDBJ databases">
        <title>Identification and distribution of gene clusters putatively required for synthesis of sphingolipid metabolism inhibitors in phylogenetically diverse species of the filamentous fungus Fusarium.</title>
        <authorList>
            <person name="Kim H.-S."/>
            <person name="Busman M."/>
            <person name="Brown D.W."/>
            <person name="Divon H."/>
            <person name="Uhlig S."/>
            <person name="Proctor R.H."/>
        </authorList>
    </citation>
    <scope>NUCLEOTIDE SEQUENCE [LARGE SCALE GENOMIC DNA]</scope>
    <source>
        <strain evidence="9 10">NRRL 25196</strain>
    </source>
</reference>
<comment type="caution">
    <text evidence="9">The sequence shown here is derived from an EMBL/GenBank/DDBJ whole genome shotgun (WGS) entry which is preliminary data.</text>
</comment>
<dbReference type="InterPro" id="IPR013328">
    <property type="entry name" value="6PGD_dom2"/>
</dbReference>
<dbReference type="AlphaFoldDB" id="A0A8H5JFP2"/>
<dbReference type="EC" id="1.1.1.44" evidence="3"/>
<sequence>MESPLLCAIGVRDSGDSVYLSRIVGAFGEEICQGEDEAIDDGLASGSSGSQRFSDTQAFQAPDLPDRRNSYQNRAPESVSASSRSGQSPFTPASFVANYQDTRGLSLGAALDSGRSVEGETRHSLDTLLQHNLSEPVSSQRKHDPIDMGLISRPSAQNLYEGFFKHFNCLVGLLDPSLYTFSYTRSTSSLLFAMILTISSRIFQPESHKPIRDHAEFLLGQALLACDSAVENIWAIICMHHWKDANDTRGYTLIGFAIRMAASAEWNTTRGRVSYDNQRFEELGELQVRQRRDKDRVCMVLGNIERISSCFTDRPLSPTVVLDHAASRQWMALTEWTYPLGDGKAVAGHELASITSQAHESTTRSSIDSCLSPSALNYEAFQKDIDDFNNRIAAWGDYWHAAFDTFPNPEPFQTTLVCLLRDYIRLYSNSVFLHRMIVSGGRSTPHDLTTHTARVCFCSALSVLRQAIEMGELEIIYYLWDTAHLMIAFSAMMIPKLLRQDIDESSVSKNAAINTVTQVTSAYVSAAKSIGTSDPENNTVLAQARLLSAILARLKAELVQANTDMMSPAMPDSLSISGLSWIEDQLNRSTFFSDERMDPPLSEYVDMDTQTVGPNEDMSSFIPQGYDELDLMFDDDFVNASNMYICPVGTKSLDPGNCLNQATVVNTFTIGMVGMGSMGSMMSLLFAEKGYKVYYFDITEKMVKDVNEETRVFRQYSYKQLCEEIYSENHPRIIIFSIPHGNPGDECVKALRPHMTKGDIVLDCSNEFYGNTERRQADLAKDGIFYVGCGVSGGYQSARAGPSMSPGGDPQALEIIMPLLKRVAAKDRDGKACTSPIGPGGSGHYVKMIHNGIEQGMMSIISEVWYILTKGLQLSYEEAAGVFEKWNQTPELYNTFLIYIAIDINRTKDKEGRYVLGRVQDKVVQDVDNTEGTGTWSCEEAVRLHVPAANIVSAHLFRCTSAELSQRAAGAEVSGCWQPSAMKVASRDDFIEDLRKATYFCLLLCFTQGLQIIREMDQQREWHINYQDLLHVWSAGSIIQAGGIMDLLHKVYSDSSSKNNLLSNSQLQKQLTNMLPSMKRSILTALEADMVIPAMSQSLEYYKYSTSVDLPTQLTEAELDYFGNHEFDLKEEHRGEPSKGKHHFEWKPAKGESDKSRL</sequence>
<dbReference type="SUPFAM" id="SSF48179">
    <property type="entry name" value="6-phosphogluconate dehydrogenase C-terminal domain-like"/>
    <property type="match status" value="1"/>
</dbReference>
<dbReference type="InterPro" id="IPR006114">
    <property type="entry name" value="6PGDH_C"/>
</dbReference>
<evidence type="ECO:0000256" key="7">
    <source>
        <dbReference type="SAM" id="MobiDB-lite"/>
    </source>
</evidence>
<evidence type="ECO:0000256" key="6">
    <source>
        <dbReference type="ARBA" id="ARBA00023126"/>
    </source>
</evidence>
<dbReference type="UniPathway" id="UPA00115">
    <property type="reaction ID" value="UER00410"/>
</dbReference>
<dbReference type="Pfam" id="PF03446">
    <property type="entry name" value="NAD_binding_2"/>
    <property type="match status" value="1"/>
</dbReference>
<dbReference type="Gene3D" id="1.10.1040.10">
    <property type="entry name" value="N-(1-d-carboxylethyl)-l-norvaline Dehydrogenase, domain 2"/>
    <property type="match status" value="1"/>
</dbReference>
<dbReference type="SMART" id="SM01350">
    <property type="entry name" value="6PGD"/>
    <property type="match status" value="1"/>
</dbReference>
<gene>
    <name evidence="9" type="ORF">FNAPI_6795</name>
</gene>
<proteinExistence type="inferred from homology"/>
<keyword evidence="5" id="KW-0311">Gluconate utilization</keyword>
<dbReference type="Gene3D" id="3.40.50.720">
    <property type="entry name" value="NAD(P)-binding Rossmann-like Domain"/>
    <property type="match status" value="1"/>
</dbReference>
<accession>A0A8H5JFP2</accession>
<feature type="region of interest" description="Disordered" evidence="7">
    <location>
        <begin position="58"/>
        <end position="93"/>
    </location>
</feature>
<comment type="similarity">
    <text evidence="2">Belongs to the 6-phosphogluconate dehydrogenase family.</text>
</comment>
<evidence type="ECO:0000256" key="3">
    <source>
        <dbReference type="ARBA" id="ARBA00013011"/>
    </source>
</evidence>
<dbReference type="Pfam" id="PF00393">
    <property type="entry name" value="6PGD"/>
    <property type="match status" value="1"/>
</dbReference>
<feature type="domain" description="6-phosphogluconate dehydrogenase C-terminal" evidence="8">
    <location>
        <begin position="843"/>
        <end position="1147"/>
    </location>
</feature>
<feature type="compositionally biased region" description="Polar residues" evidence="7">
    <location>
        <begin position="70"/>
        <end position="93"/>
    </location>
</feature>
<evidence type="ECO:0000313" key="9">
    <source>
        <dbReference type="EMBL" id="KAF5553190.1"/>
    </source>
</evidence>
<evidence type="ECO:0000256" key="1">
    <source>
        <dbReference type="ARBA" id="ARBA00004874"/>
    </source>
</evidence>
<keyword evidence="6" id="KW-0570">Pentose shunt</keyword>
<keyword evidence="10" id="KW-1185">Reference proteome</keyword>
<evidence type="ECO:0000256" key="5">
    <source>
        <dbReference type="ARBA" id="ARBA00023064"/>
    </source>
</evidence>
<organism evidence="9 10">
    <name type="scientific">Fusarium napiforme</name>
    <dbReference type="NCBI Taxonomy" id="42672"/>
    <lineage>
        <taxon>Eukaryota</taxon>
        <taxon>Fungi</taxon>
        <taxon>Dikarya</taxon>
        <taxon>Ascomycota</taxon>
        <taxon>Pezizomycotina</taxon>
        <taxon>Sordariomycetes</taxon>
        <taxon>Hypocreomycetidae</taxon>
        <taxon>Hypocreales</taxon>
        <taxon>Nectriaceae</taxon>
        <taxon>Fusarium</taxon>
        <taxon>Fusarium fujikuroi species complex</taxon>
    </lineage>
</organism>
<protein>
    <recommendedName>
        <fullName evidence="3">phosphogluconate dehydrogenase (NADP(+)-dependent, decarboxylating)</fullName>
        <ecNumber evidence="3">1.1.1.44</ecNumber>
    </recommendedName>
</protein>
<dbReference type="PANTHER" id="PTHR11811">
    <property type="entry name" value="6-PHOSPHOGLUCONATE DEHYDROGENASE"/>
    <property type="match status" value="1"/>
</dbReference>
<name>A0A8H5JFP2_9HYPO</name>
<dbReference type="CDD" id="cd12148">
    <property type="entry name" value="fungal_TF_MHR"/>
    <property type="match status" value="1"/>
</dbReference>
<evidence type="ECO:0000256" key="2">
    <source>
        <dbReference type="ARBA" id="ARBA00008419"/>
    </source>
</evidence>
<dbReference type="InterPro" id="IPR006183">
    <property type="entry name" value="Pgluconate_DH"/>
</dbReference>
<evidence type="ECO:0000256" key="4">
    <source>
        <dbReference type="ARBA" id="ARBA00023002"/>
    </source>
</evidence>
<dbReference type="GO" id="GO:0019521">
    <property type="term" value="P:D-gluconate metabolic process"/>
    <property type="evidence" value="ECO:0007669"/>
    <property type="project" value="UniProtKB-KW"/>
</dbReference>
<dbReference type="GO" id="GO:0050661">
    <property type="term" value="F:NADP binding"/>
    <property type="evidence" value="ECO:0007669"/>
    <property type="project" value="InterPro"/>
</dbReference>
<dbReference type="InterPro" id="IPR008927">
    <property type="entry name" value="6-PGluconate_DH-like_C_sf"/>
</dbReference>
<dbReference type="InterPro" id="IPR006115">
    <property type="entry name" value="6PGDH_NADP-bd"/>
</dbReference>
<dbReference type="PRINTS" id="PR00076">
    <property type="entry name" value="6PGDHDRGNASE"/>
</dbReference>
<dbReference type="SUPFAM" id="SSF51735">
    <property type="entry name" value="NAD(P)-binding Rossmann-fold domains"/>
    <property type="match status" value="1"/>
</dbReference>
<dbReference type="Proteomes" id="UP000574317">
    <property type="component" value="Unassembled WGS sequence"/>
</dbReference>
<keyword evidence="4" id="KW-0560">Oxidoreductase</keyword>
<dbReference type="InterPro" id="IPR036291">
    <property type="entry name" value="NAD(P)-bd_dom_sf"/>
</dbReference>
<dbReference type="EMBL" id="JAAOAO010000251">
    <property type="protein sequence ID" value="KAF5553190.1"/>
    <property type="molecule type" value="Genomic_DNA"/>
</dbReference>
<evidence type="ECO:0000313" key="10">
    <source>
        <dbReference type="Proteomes" id="UP000574317"/>
    </source>
</evidence>